<keyword evidence="3 8" id="KW-1134">Transmembrane beta strand</keyword>
<accession>A0ABW9X987</accession>
<keyword evidence="13" id="KW-0675">Receptor</keyword>
<keyword evidence="2 8" id="KW-0813">Transport</keyword>
<evidence type="ECO:0000256" key="4">
    <source>
        <dbReference type="ARBA" id="ARBA00022692"/>
    </source>
</evidence>
<evidence type="ECO:0000256" key="6">
    <source>
        <dbReference type="ARBA" id="ARBA00023136"/>
    </source>
</evidence>
<sequence>MFSIRNRLTAVPCASLIALAASLSGTSLAHAAEQDSAAPAAAPTRPAEPTAPDIVVTGSRIARAGFTAPTPVTVMGAEQLTKAAPSTLAESLRQLPSLTNTSGPQRNSGSSRVGQSFLNLRSLGPTRTLTLFDGRRMVSSSLTGSVDANILPSAVVQRVEVVTGGASAAYGSDAVAGVVNFILDKKFTGLKGEINYGLAQEGDNREIRATLSAGLKFAEGRGHILVSGEYFRNDGVAPSARPWASQGWGLINNPSGTPTLVLKPNVLTVGTYGGLIIGGNGGTAANNALFKGIQFMPGGVAAAYNYGTYTTSTQQVGGDGVPTENIQEINRPLERGSGYVHVGFDVSDALSLYADAMYGRSSSTVNNTYNRRQTANPFTIQRDNAFLPDAIRNQMQAVGVTSLTMLRFSRERGFIVTRGDSDTMQGTIGAKGTIAGLSWNAYYLRGRTYQTNATMNDEITARFNSAIDAVVSPSTGQIVCRSSLTNPTNGCVPFNVFGEGSPSNAALDYTRGVSWSHATIDADVGSFAVSGPLANGWAGPIRFAIGGEYRSEKVNVTTDALSPTGAFLLGNPNPWSGRYNVKEGFVEIIAPLAKDLPLIRELELNAAGRVTDYSTSGTVKTWKLGLSYKPFDDLRLRGTRSRDIRAPNLSELYQAGRQSIASVNDPFKSNVRVTGILQNNSGNAGLKPEIADTLTFGAVYSPSWVPHLNLSVDFYDISIASAIDNIAAQTAVDQCYVGTAAACALFTRDTAGNITSFSALPINLASAKTRGIDFEVGYSAPNGLLGLKGNVTLRAVATYLAKQETTTPGGAPIDRAGEAGVNPYPRWRGVAQFNYQGETVGGFLQARYVGGGAYDVTRGPAVVDLQNVSAQVYFDGQISFKPKMSGSEIELFLNVRNILDNAPPIAPENANVPVAFNAFLHDVIGRTFRVGARFKY</sequence>
<evidence type="ECO:0000256" key="3">
    <source>
        <dbReference type="ARBA" id="ARBA00022452"/>
    </source>
</evidence>
<organism evidence="13 14">
    <name type="scientific">Novosphingobium ovatum</name>
    <dbReference type="NCBI Taxonomy" id="1908523"/>
    <lineage>
        <taxon>Bacteria</taxon>
        <taxon>Pseudomonadati</taxon>
        <taxon>Pseudomonadota</taxon>
        <taxon>Alphaproteobacteria</taxon>
        <taxon>Sphingomonadales</taxon>
        <taxon>Sphingomonadaceae</taxon>
        <taxon>Novosphingobium</taxon>
    </lineage>
</organism>
<dbReference type="PROSITE" id="PS52016">
    <property type="entry name" value="TONB_DEPENDENT_REC_3"/>
    <property type="match status" value="1"/>
</dbReference>
<evidence type="ECO:0000256" key="8">
    <source>
        <dbReference type="PROSITE-ProRule" id="PRU01360"/>
    </source>
</evidence>
<feature type="signal peptide" evidence="10">
    <location>
        <begin position="1"/>
        <end position="31"/>
    </location>
</feature>
<name>A0ABW9X987_9SPHN</name>
<dbReference type="Gene3D" id="2.40.170.20">
    <property type="entry name" value="TonB-dependent receptor, beta-barrel domain"/>
    <property type="match status" value="1"/>
</dbReference>
<evidence type="ECO:0000256" key="2">
    <source>
        <dbReference type="ARBA" id="ARBA00022448"/>
    </source>
</evidence>
<evidence type="ECO:0000313" key="13">
    <source>
        <dbReference type="EMBL" id="NBC35101.1"/>
    </source>
</evidence>
<gene>
    <name evidence="13" type="ORF">GTZ99_00845</name>
</gene>
<dbReference type="PANTHER" id="PTHR47234:SF2">
    <property type="entry name" value="TONB-DEPENDENT RECEPTOR"/>
    <property type="match status" value="1"/>
</dbReference>
<feature type="domain" description="TonB-dependent receptor plug" evidence="12">
    <location>
        <begin position="68"/>
        <end position="178"/>
    </location>
</feature>
<reference evidence="14" key="1">
    <citation type="submission" date="2020-01" db="EMBL/GenBank/DDBJ databases">
        <title>Sphingomonas sp. strain CSW-10.</title>
        <authorList>
            <person name="Chen W.-M."/>
        </authorList>
    </citation>
    <scope>NUCLEOTIDE SEQUENCE [LARGE SCALE GENOMIC DNA]</scope>
    <source>
        <strain evidence="14">FSY-8</strain>
    </source>
</reference>
<dbReference type="Proteomes" id="UP000753724">
    <property type="component" value="Unassembled WGS sequence"/>
</dbReference>
<comment type="similarity">
    <text evidence="8 9">Belongs to the TonB-dependent receptor family.</text>
</comment>
<dbReference type="PANTHER" id="PTHR47234">
    <property type="match status" value="1"/>
</dbReference>
<evidence type="ECO:0000256" key="1">
    <source>
        <dbReference type="ARBA" id="ARBA00004571"/>
    </source>
</evidence>
<feature type="domain" description="TonB-dependent receptor-like beta-barrel" evidence="11">
    <location>
        <begin position="429"/>
        <end position="898"/>
    </location>
</feature>
<dbReference type="RefSeq" id="WP_161716395.1">
    <property type="nucleotide sequence ID" value="NZ_JAAAPO010000001.1"/>
</dbReference>
<comment type="caution">
    <text evidence="13">The sequence shown here is derived from an EMBL/GenBank/DDBJ whole genome shotgun (WGS) entry which is preliminary data.</text>
</comment>
<comment type="subcellular location">
    <subcellularLocation>
        <location evidence="1 8">Cell outer membrane</location>
        <topology evidence="1 8">Multi-pass membrane protein</topology>
    </subcellularLocation>
</comment>
<dbReference type="InterPro" id="IPR012910">
    <property type="entry name" value="Plug_dom"/>
</dbReference>
<evidence type="ECO:0000256" key="9">
    <source>
        <dbReference type="RuleBase" id="RU003357"/>
    </source>
</evidence>
<proteinExistence type="inferred from homology"/>
<dbReference type="InterPro" id="IPR039426">
    <property type="entry name" value="TonB-dep_rcpt-like"/>
</dbReference>
<evidence type="ECO:0000313" key="14">
    <source>
        <dbReference type="Proteomes" id="UP000753724"/>
    </source>
</evidence>
<keyword evidence="14" id="KW-1185">Reference proteome</keyword>
<feature type="chain" id="PRO_5045342086" evidence="10">
    <location>
        <begin position="32"/>
        <end position="936"/>
    </location>
</feature>
<dbReference type="InterPro" id="IPR037066">
    <property type="entry name" value="Plug_dom_sf"/>
</dbReference>
<dbReference type="EMBL" id="JAAAPO010000001">
    <property type="protein sequence ID" value="NBC35101.1"/>
    <property type="molecule type" value="Genomic_DNA"/>
</dbReference>
<keyword evidence="5 9" id="KW-0798">TonB box</keyword>
<evidence type="ECO:0000259" key="12">
    <source>
        <dbReference type="Pfam" id="PF07715"/>
    </source>
</evidence>
<dbReference type="Pfam" id="PF00593">
    <property type="entry name" value="TonB_dep_Rec_b-barrel"/>
    <property type="match status" value="1"/>
</dbReference>
<evidence type="ECO:0000259" key="11">
    <source>
        <dbReference type="Pfam" id="PF00593"/>
    </source>
</evidence>
<protein>
    <submittedName>
        <fullName evidence="13">TonB-dependent receptor</fullName>
    </submittedName>
</protein>
<evidence type="ECO:0000256" key="10">
    <source>
        <dbReference type="SAM" id="SignalP"/>
    </source>
</evidence>
<evidence type="ECO:0000256" key="7">
    <source>
        <dbReference type="ARBA" id="ARBA00023237"/>
    </source>
</evidence>
<dbReference type="InterPro" id="IPR000531">
    <property type="entry name" value="Beta-barrel_TonB"/>
</dbReference>
<keyword evidence="4 8" id="KW-0812">Transmembrane</keyword>
<dbReference type="Pfam" id="PF07715">
    <property type="entry name" value="Plug"/>
    <property type="match status" value="1"/>
</dbReference>
<dbReference type="Gene3D" id="2.170.130.10">
    <property type="entry name" value="TonB-dependent receptor, plug domain"/>
    <property type="match status" value="1"/>
</dbReference>
<keyword evidence="10" id="KW-0732">Signal</keyword>
<evidence type="ECO:0000256" key="5">
    <source>
        <dbReference type="ARBA" id="ARBA00023077"/>
    </source>
</evidence>
<keyword evidence="7 8" id="KW-0998">Cell outer membrane</keyword>
<keyword evidence="6 8" id="KW-0472">Membrane</keyword>
<dbReference type="SUPFAM" id="SSF56935">
    <property type="entry name" value="Porins"/>
    <property type="match status" value="1"/>
</dbReference>
<dbReference type="InterPro" id="IPR036942">
    <property type="entry name" value="Beta-barrel_TonB_sf"/>
</dbReference>